<evidence type="ECO:0000259" key="3">
    <source>
        <dbReference type="Pfam" id="PF12969"/>
    </source>
</evidence>
<protein>
    <submittedName>
        <fullName evidence="4">Uncharacterized protein DUF3858</fullName>
    </submittedName>
</protein>
<sequence>MQIKTVVAPILAGCLLTVLSTAAQEKHKIKFGKVSSEDFSQTRNDLDTGAHAIVLSDIGSSDFEAEQDGLRLVYKRHRRVKILDKTGYEAATEQVYLYKSGHEEEKMTNLKAVTYNLENGKVVETKMDSKSVFSEELDKHHERKKFTLPAVKEGSIIEYAYTVYSPFTFNLQPWSFQGEYPCLWSEYSVGIPEWYDYIFIGQGYHKFESKTREDQRKSFPFRFEKEGAYGTKTGQTEFVTVSGNVSYYRWVATNVPQLKEENFTTSLANHVTRIEFQLSATKYPGQAVKPVMGTWAKLVEDLMKHESYGVALDKNNGFLGKEVETLTDGATSDREKAKRIYCYVRNNFTCTDHSRLFTEKPLRSIFTSKSGNVTELNLLLVAMLRKAGLEAYPVILSTRDHGFTNPLYPMVSRFNYTIAEVTMGNKPCFLDASYNLGFGKLHTSCYNGHARMLNPEATAIRFDPDSLLEQKMTSVYIRNENGVLKGTWQQRPTYFESYELRGLVHSKGREEYFKPVGKLFEKVSNTAIEELDSLERPVMVKYDFVWQPDGGDMVYLNPMFSEATKTNPFKSQERKYPVEMPYAVDEIYSLNMEVPPGYAVEELPKSTIVKFNGDEGVFQYMIAQTGNAIQFRSRIKLNRAYFDPEEYNALRDFFDMIVKKQAEQIVLKKI</sequence>
<dbReference type="AlphaFoldDB" id="A0A562T800"/>
<dbReference type="Pfam" id="PF12969">
    <property type="entry name" value="DUF3857"/>
    <property type="match status" value="1"/>
</dbReference>
<keyword evidence="1" id="KW-0732">Signal</keyword>
<dbReference type="RefSeq" id="WP_158642653.1">
    <property type="nucleotide sequence ID" value="NZ_BAAAFY010000001.1"/>
</dbReference>
<dbReference type="Gene3D" id="2.60.120.1130">
    <property type="match status" value="1"/>
</dbReference>
<dbReference type="Proteomes" id="UP000316778">
    <property type="component" value="Unassembled WGS sequence"/>
</dbReference>
<dbReference type="Pfam" id="PF01841">
    <property type="entry name" value="Transglut_core"/>
    <property type="match status" value="1"/>
</dbReference>
<evidence type="ECO:0000259" key="2">
    <source>
        <dbReference type="Pfam" id="PF01841"/>
    </source>
</evidence>
<accession>A0A562T800</accession>
<reference evidence="4 5" key="1">
    <citation type="journal article" date="2013" name="Stand. Genomic Sci.">
        <title>Genomic Encyclopedia of Type Strains, Phase I: The one thousand microbial genomes (KMG-I) project.</title>
        <authorList>
            <person name="Kyrpides N.C."/>
            <person name="Woyke T."/>
            <person name="Eisen J.A."/>
            <person name="Garrity G."/>
            <person name="Lilburn T.G."/>
            <person name="Beck B.J."/>
            <person name="Whitman W.B."/>
            <person name="Hugenholtz P."/>
            <person name="Klenk H.P."/>
        </authorList>
    </citation>
    <scope>NUCLEOTIDE SEQUENCE [LARGE SCALE GENOMIC DNA]</scope>
    <source>
        <strain evidence="4 5">DSM 13484</strain>
    </source>
</reference>
<dbReference type="SUPFAM" id="SSF54001">
    <property type="entry name" value="Cysteine proteinases"/>
    <property type="match status" value="1"/>
</dbReference>
<feature type="signal peptide" evidence="1">
    <location>
        <begin position="1"/>
        <end position="23"/>
    </location>
</feature>
<feature type="chain" id="PRO_5022021004" evidence="1">
    <location>
        <begin position="24"/>
        <end position="670"/>
    </location>
</feature>
<feature type="domain" description="Transglutaminase-like" evidence="2">
    <location>
        <begin position="324"/>
        <end position="402"/>
    </location>
</feature>
<organism evidence="4 5">
    <name type="scientific">Chitinophaga japonensis</name>
    <name type="common">Flexibacter japonensis</name>
    <dbReference type="NCBI Taxonomy" id="104662"/>
    <lineage>
        <taxon>Bacteria</taxon>
        <taxon>Pseudomonadati</taxon>
        <taxon>Bacteroidota</taxon>
        <taxon>Chitinophagia</taxon>
        <taxon>Chitinophagales</taxon>
        <taxon>Chitinophagaceae</taxon>
        <taxon>Chitinophaga</taxon>
    </lineage>
</organism>
<dbReference type="Gene3D" id="3.10.620.30">
    <property type="match status" value="1"/>
</dbReference>
<name>A0A562T800_CHIJA</name>
<dbReference type="InterPro" id="IPR038765">
    <property type="entry name" value="Papain-like_cys_pep_sf"/>
</dbReference>
<dbReference type="EMBL" id="VLLG01000003">
    <property type="protein sequence ID" value="TWI89106.1"/>
    <property type="molecule type" value="Genomic_DNA"/>
</dbReference>
<evidence type="ECO:0000313" key="5">
    <source>
        <dbReference type="Proteomes" id="UP000316778"/>
    </source>
</evidence>
<feature type="domain" description="DUF3857" evidence="3">
    <location>
        <begin position="73"/>
        <end position="217"/>
    </location>
</feature>
<dbReference type="InterPro" id="IPR002931">
    <property type="entry name" value="Transglutaminase-like"/>
</dbReference>
<dbReference type="OrthoDB" id="98874at2"/>
<keyword evidence="5" id="KW-1185">Reference proteome</keyword>
<gene>
    <name evidence="4" type="ORF">LX66_3199</name>
</gene>
<evidence type="ECO:0000256" key="1">
    <source>
        <dbReference type="SAM" id="SignalP"/>
    </source>
</evidence>
<dbReference type="Gene3D" id="2.60.40.3140">
    <property type="match status" value="1"/>
</dbReference>
<dbReference type="InterPro" id="IPR024618">
    <property type="entry name" value="DUF3857"/>
</dbReference>
<comment type="caution">
    <text evidence="4">The sequence shown here is derived from an EMBL/GenBank/DDBJ whole genome shotgun (WGS) entry which is preliminary data.</text>
</comment>
<proteinExistence type="predicted"/>
<evidence type="ECO:0000313" key="4">
    <source>
        <dbReference type="EMBL" id="TWI89106.1"/>
    </source>
</evidence>